<dbReference type="PANTHER" id="PTHR12599:SF0">
    <property type="entry name" value="PTERIN-4-ALPHA-CARBINOLAMINE DEHYDRATASE"/>
    <property type="match status" value="1"/>
</dbReference>
<sequence length="117" mass="12538">MSDAAPLTHAQLLAWRCRPLGSASALAPAQAAALLAQLPGWRLESGKLACEYRFTSYRAAIDFVNAVAALAEAQDHHPELLVGHDRCVVRWSTHSANGLTMNDFACAAMTDAAFSRT</sequence>
<dbReference type="EC" id="4.2.1.96" evidence="4"/>
<dbReference type="RefSeq" id="WP_343060758.1">
    <property type="nucleotide sequence ID" value="NZ_BAABEW010000025.1"/>
</dbReference>
<evidence type="ECO:0000256" key="2">
    <source>
        <dbReference type="ARBA" id="ARBA00006472"/>
    </source>
</evidence>
<dbReference type="AlphaFoldDB" id="A0A7W8M9R7"/>
<evidence type="ECO:0000256" key="1">
    <source>
        <dbReference type="ARBA" id="ARBA00001554"/>
    </source>
</evidence>
<dbReference type="GO" id="GO:0006729">
    <property type="term" value="P:tetrahydrobiopterin biosynthetic process"/>
    <property type="evidence" value="ECO:0007669"/>
    <property type="project" value="InterPro"/>
</dbReference>
<dbReference type="SUPFAM" id="SSF55248">
    <property type="entry name" value="PCD-like"/>
    <property type="match status" value="1"/>
</dbReference>
<evidence type="ECO:0000313" key="5">
    <source>
        <dbReference type="EMBL" id="MBB5272369.1"/>
    </source>
</evidence>
<keyword evidence="6" id="KW-1185">Reference proteome</keyword>
<comment type="similarity">
    <text evidence="2 4">Belongs to the pterin-4-alpha-carbinolamine dehydratase family.</text>
</comment>
<accession>A0A7W8M9R7</accession>
<name>A0A7W8M9R7_9BURK</name>
<evidence type="ECO:0000256" key="3">
    <source>
        <dbReference type="ARBA" id="ARBA00023239"/>
    </source>
</evidence>
<gene>
    <name evidence="5" type="ORF">HNQ70_002383</name>
</gene>
<dbReference type="InterPro" id="IPR001533">
    <property type="entry name" value="Pterin_deHydtase"/>
</dbReference>
<dbReference type="GO" id="GO:0008124">
    <property type="term" value="F:4-alpha-hydroxytetrahydrobiopterin dehydratase activity"/>
    <property type="evidence" value="ECO:0007669"/>
    <property type="project" value="UniProtKB-UniRule"/>
</dbReference>
<dbReference type="Pfam" id="PF01329">
    <property type="entry name" value="Pterin_4a"/>
    <property type="match status" value="1"/>
</dbReference>
<dbReference type="Gene3D" id="3.30.1360.20">
    <property type="entry name" value="Transcriptional coactivator/pterin dehydratase"/>
    <property type="match status" value="1"/>
</dbReference>
<protein>
    <recommendedName>
        <fullName evidence="4">Putative pterin-4-alpha-carbinolamine dehydratase</fullName>
        <shortName evidence="4">PHS</shortName>
        <ecNumber evidence="4">4.2.1.96</ecNumber>
    </recommendedName>
    <alternativeName>
        <fullName evidence="4">4-alpha-hydroxy-tetrahydropterin dehydratase</fullName>
    </alternativeName>
    <alternativeName>
        <fullName evidence="4">Pterin carbinolamine dehydratase</fullName>
        <shortName evidence="4">PCD</shortName>
    </alternativeName>
</protein>
<comment type="catalytic activity">
    <reaction evidence="1 4">
        <text>(4aS,6R)-4a-hydroxy-L-erythro-5,6,7,8-tetrahydrobiopterin = (6R)-L-erythro-6,7-dihydrobiopterin + H2O</text>
        <dbReference type="Rhea" id="RHEA:11920"/>
        <dbReference type="ChEBI" id="CHEBI:15377"/>
        <dbReference type="ChEBI" id="CHEBI:15642"/>
        <dbReference type="ChEBI" id="CHEBI:43120"/>
        <dbReference type="EC" id="4.2.1.96"/>
    </reaction>
</comment>
<dbReference type="PANTHER" id="PTHR12599">
    <property type="entry name" value="PTERIN-4-ALPHA-CARBINOLAMINE DEHYDRATASE"/>
    <property type="match status" value="1"/>
</dbReference>
<organism evidence="5 6">
    <name type="scientific">Quisquiliibacterium transsilvanicum</name>
    <dbReference type="NCBI Taxonomy" id="1549638"/>
    <lineage>
        <taxon>Bacteria</taxon>
        <taxon>Pseudomonadati</taxon>
        <taxon>Pseudomonadota</taxon>
        <taxon>Betaproteobacteria</taxon>
        <taxon>Burkholderiales</taxon>
        <taxon>Burkholderiaceae</taxon>
        <taxon>Quisquiliibacterium</taxon>
    </lineage>
</organism>
<reference evidence="5 6" key="1">
    <citation type="submission" date="2020-08" db="EMBL/GenBank/DDBJ databases">
        <title>Genomic Encyclopedia of Type Strains, Phase IV (KMG-IV): sequencing the most valuable type-strain genomes for metagenomic binning, comparative biology and taxonomic classification.</title>
        <authorList>
            <person name="Goeker M."/>
        </authorList>
    </citation>
    <scope>NUCLEOTIDE SEQUENCE [LARGE SCALE GENOMIC DNA]</scope>
    <source>
        <strain evidence="5 6">DSM 29781</strain>
    </source>
</reference>
<comment type="caution">
    <text evidence="5">The sequence shown here is derived from an EMBL/GenBank/DDBJ whole genome shotgun (WGS) entry which is preliminary data.</text>
</comment>
<keyword evidence="3 4" id="KW-0456">Lyase</keyword>
<dbReference type="EMBL" id="JACHGB010000004">
    <property type="protein sequence ID" value="MBB5272369.1"/>
    <property type="molecule type" value="Genomic_DNA"/>
</dbReference>
<dbReference type="Proteomes" id="UP000532440">
    <property type="component" value="Unassembled WGS sequence"/>
</dbReference>
<evidence type="ECO:0000256" key="4">
    <source>
        <dbReference type="HAMAP-Rule" id="MF_00434"/>
    </source>
</evidence>
<dbReference type="InterPro" id="IPR036428">
    <property type="entry name" value="PCD_sf"/>
</dbReference>
<dbReference type="NCBIfam" id="NF002017">
    <property type="entry name" value="PRK00823.1-2"/>
    <property type="match status" value="1"/>
</dbReference>
<proteinExistence type="inferred from homology"/>
<dbReference type="HAMAP" id="MF_00434">
    <property type="entry name" value="Pterin_4_alpha"/>
    <property type="match status" value="1"/>
</dbReference>
<evidence type="ECO:0000313" key="6">
    <source>
        <dbReference type="Proteomes" id="UP000532440"/>
    </source>
</evidence>